<sequence length="496" mass="53463">MSSDQELFSSLIRRLESATQRLEKYAQSQGGEPTAQAAPVPEAPATPVEIPPSVEAYDEFIAGAVRKYLDLSAQMGGPVNDQAQAMGQLADLQRALILSASQARKPSPTAPEFTNALQPMVECINRADELRNQNRADKETFNRLSAVAEGAGAFGWVTVERAPVPYVQDMKESAQFYGNRAMKAAKDAGEDLVVDWVKSYSAMLTDLADYVKAHHKTGLTWNPRGEELKDVKVAGTPAQAGGAPPPPPPPPPPPSAPPVAPTEASLAPVAPDMNAVFKQLNQGEAITSGLKKVDKSQMTHKNPNLRSGSPVRAKSAIAGKGKPAPPIPTKPRSLTKKPAPKFNLEGSRWVIENHESGELTVEITDMRQSVYIYNCQNLTVQIRGKLNAVAIDKCKKTGVVVETIISTVDVMNSTSFKFQITGRCPALLLDKCDGALVYLSKECGDIEITTAKTSEINISIEGATEDEDYKEHPVPEQLRTVIKNGKLVTVPVEHTG</sequence>
<evidence type="ECO:0000256" key="1">
    <source>
        <dbReference type="ARBA" id="ARBA00007659"/>
    </source>
</evidence>
<dbReference type="GO" id="GO:0019933">
    <property type="term" value="P:cAMP-mediated signaling"/>
    <property type="evidence" value="ECO:0007669"/>
    <property type="project" value="TreeGrafter"/>
</dbReference>
<dbReference type="GO" id="GO:0007015">
    <property type="term" value="P:actin filament organization"/>
    <property type="evidence" value="ECO:0007669"/>
    <property type="project" value="TreeGrafter"/>
</dbReference>
<dbReference type="PROSITE" id="PS51329">
    <property type="entry name" value="C_CAP_COFACTOR_C"/>
    <property type="match status" value="1"/>
</dbReference>
<dbReference type="InterPro" id="IPR006599">
    <property type="entry name" value="CARP_motif"/>
</dbReference>
<dbReference type="InterPro" id="IPR053950">
    <property type="entry name" value="CAP_N"/>
</dbReference>
<dbReference type="Pfam" id="PF01213">
    <property type="entry name" value="CAP_N-CM"/>
    <property type="match status" value="1"/>
</dbReference>
<feature type="region of interest" description="Disordered" evidence="5">
    <location>
        <begin position="22"/>
        <end position="49"/>
    </location>
</feature>
<dbReference type="InterPro" id="IPR036223">
    <property type="entry name" value="CAP_C_sf"/>
</dbReference>
<dbReference type="PANTHER" id="PTHR10652">
    <property type="entry name" value="ADENYLYL CYCLASE-ASSOCIATED PROTEIN"/>
    <property type="match status" value="1"/>
</dbReference>
<dbReference type="Proteomes" id="UP000268162">
    <property type="component" value="Unassembled WGS sequence"/>
</dbReference>
<evidence type="ECO:0000256" key="4">
    <source>
        <dbReference type="RuleBase" id="RU000647"/>
    </source>
</evidence>
<feature type="region of interest" description="Disordered" evidence="5">
    <location>
        <begin position="292"/>
        <end position="339"/>
    </location>
</feature>
<feature type="domain" description="C-CAP/cofactor C-like" evidence="6">
    <location>
        <begin position="328"/>
        <end position="474"/>
    </location>
</feature>
<dbReference type="STRING" id="215637.A0A4P9ZZE6"/>
<dbReference type="InterPro" id="IPR013912">
    <property type="entry name" value="Adenylate_cyclase-assoc_CAP_C"/>
</dbReference>
<name>A0A4P9ZZE6_9FUNG</name>
<protein>
    <recommendedName>
        <fullName evidence="3 4">Adenylyl cyclase-associated protein</fullName>
    </recommendedName>
</protein>
<dbReference type="FunFam" id="1.25.40.330:FF:000001">
    <property type="entry name" value="Adenylyl cyclase-associated protein"/>
    <property type="match status" value="1"/>
</dbReference>
<dbReference type="Gene3D" id="1.25.40.330">
    <property type="entry name" value="Adenylate cyclase-associated CAP, N-terminal domain"/>
    <property type="match status" value="1"/>
</dbReference>
<feature type="compositionally biased region" description="Low complexity" evidence="5">
    <location>
        <begin position="33"/>
        <end position="49"/>
    </location>
</feature>
<reference evidence="8" key="1">
    <citation type="journal article" date="2018" name="Nat. Microbiol.">
        <title>Leveraging single-cell genomics to expand the fungal tree of life.</title>
        <authorList>
            <person name="Ahrendt S.R."/>
            <person name="Quandt C.A."/>
            <person name="Ciobanu D."/>
            <person name="Clum A."/>
            <person name="Salamov A."/>
            <person name="Andreopoulos B."/>
            <person name="Cheng J.F."/>
            <person name="Woyke T."/>
            <person name="Pelin A."/>
            <person name="Henrissat B."/>
            <person name="Reynolds N.K."/>
            <person name="Benny G.L."/>
            <person name="Smith M.E."/>
            <person name="James T.Y."/>
            <person name="Grigoriev I.V."/>
        </authorList>
    </citation>
    <scope>NUCLEOTIDE SEQUENCE [LARGE SCALE GENOMIC DNA]</scope>
    <source>
        <strain evidence="8">RSA 468</strain>
    </source>
</reference>
<gene>
    <name evidence="7" type="ORF">BJ085DRAFT_36707</name>
</gene>
<accession>A0A4P9ZZE6</accession>
<proteinExistence type="inferred from homology"/>
<evidence type="ECO:0000256" key="3">
    <source>
        <dbReference type="ARBA" id="ARBA00072052"/>
    </source>
</evidence>
<feature type="compositionally biased region" description="Pro residues" evidence="5">
    <location>
        <begin position="243"/>
        <end position="260"/>
    </location>
</feature>
<dbReference type="AlphaFoldDB" id="A0A4P9ZZE6"/>
<dbReference type="InterPro" id="IPR018106">
    <property type="entry name" value="CAP_CS_N"/>
</dbReference>
<dbReference type="SMART" id="SM00673">
    <property type="entry name" value="CARP"/>
    <property type="match status" value="2"/>
</dbReference>
<dbReference type="GO" id="GO:0005737">
    <property type="term" value="C:cytoplasm"/>
    <property type="evidence" value="ECO:0007669"/>
    <property type="project" value="TreeGrafter"/>
</dbReference>
<evidence type="ECO:0000259" key="6">
    <source>
        <dbReference type="PROSITE" id="PS51329"/>
    </source>
</evidence>
<dbReference type="InterPro" id="IPR013992">
    <property type="entry name" value="Adenylate_cyclase-assoc_CAP_N"/>
</dbReference>
<dbReference type="EMBL" id="ML002297">
    <property type="protein sequence ID" value="RKP39115.1"/>
    <property type="molecule type" value="Genomic_DNA"/>
</dbReference>
<dbReference type="Gene3D" id="2.160.20.70">
    <property type="match status" value="1"/>
</dbReference>
<dbReference type="SUPFAM" id="SSF101278">
    <property type="entry name" value="N-terminal domain of adenylylcyclase associated protein, CAP"/>
    <property type="match status" value="1"/>
</dbReference>
<dbReference type="GO" id="GO:0008179">
    <property type="term" value="F:adenylate cyclase binding"/>
    <property type="evidence" value="ECO:0007669"/>
    <property type="project" value="TreeGrafter"/>
</dbReference>
<dbReference type="InterPro" id="IPR036222">
    <property type="entry name" value="CAP_N_sf"/>
</dbReference>
<dbReference type="Pfam" id="PF21938">
    <property type="entry name" value="CAP_N"/>
    <property type="match status" value="1"/>
</dbReference>
<evidence type="ECO:0000256" key="5">
    <source>
        <dbReference type="SAM" id="MobiDB-lite"/>
    </source>
</evidence>
<comment type="similarity">
    <text evidence="1 4">Belongs to the CAP family.</text>
</comment>
<dbReference type="PROSITE" id="PS01088">
    <property type="entry name" value="CAP_1"/>
    <property type="match status" value="1"/>
</dbReference>
<dbReference type="GO" id="GO:0003779">
    <property type="term" value="F:actin binding"/>
    <property type="evidence" value="ECO:0007669"/>
    <property type="project" value="InterPro"/>
</dbReference>
<dbReference type="OrthoDB" id="77251at2759"/>
<comment type="function">
    <text evidence="2">The N-terminal domain binds to adenylyl cyclase, thereby enabling adenylyl cyclase to be activated by upstream regulatory signals, such as Ras. The C-terminal domain is required for normal cellular morphology and growth control.</text>
</comment>
<dbReference type="InterPro" id="IPR016098">
    <property type="entry name" value="CAP/MinC_C"/>
</dbReference>
<dbReference type="Pfam" id="PF08603">
    <property type="entry name" value="CAP_C"/>
    <property type="match status" value="1"/>
</dbReference>
<keyword evidence="8" id="KW-1185">Reference proteome</keyword>
<feature type="region of interest" description="Disordered" evidence="5">
    <location>
        <begin position="236"/>
        <end position="264"/>
    </location>
</feature>
<evidence type="ECO:0000313" key="8">
    <source>
        <dbReference type="Proteomes" id="UP000268162"/>
    </source>
</evidence>
<dbReference type="InterPro" id="IPR017901">
    <property type="entry name" value="C-CAP_CF_C-like"/>
</dbReference>
<evidence type="ECO:0000256" key="2">
    <source>
        <dbReference type="ARBA" id="ARBA00054756"/>
    </source>
</evidence>
<organism evidence="7 8">
    <name type="scientific">Dimargaris cristalligena</name>
    <dbReference type="NCBI Taxonomy" id="215637"/>
    <lineage>
        <taxon>Eukaryota</taxon>
        <taxon>Fungi</taxon>
        <taxon>Fungi incertae sedis</taxon>
        <taxon>Zoopagomycota</taxon>
        <taxon>Kickxellomycotina</taxon>
        <taxon>Dimargaritomycetes</taxon>
        <taxon>Dimargaritales</taxon>
        <taxon>Dimargaritaceae</taxon>
        <taxon>Dimargaris</taxon>
    </lineage>
</organism>
<dbReference type="PANTHER" id="PTHR10652:SF0">
    <property type="entry name" value="ADENYLYL CYCLASE-ASSOCIATED PROTEIN"/>
    <property type="match status" value="1"/>
</dbReference>
<dbReference type="SUPFAM" id="SSF69340">
    <property type="entry name" value="C-terminal domain of adenylylcyclase associated protein"/>
    <property type="match status" value="1"/>
</dbReference>
<evidence type="ECO:0000313" key="7">
    <source>
        <dbReference type="EMBL" id="RKP39115.1"/>
    </source>
</evidence>
<dbReference type="InterPro" id="IPR001837">
    <property type="entry name" value="Adenylate_cyclase-assoc_CAP"/>
</dbReference>